<accession>A0A2T7A3B5</accession>
<name>A0A2T7A3B5_TUBBO</name>
<evidence type="ECO:0000256" key="1">
    <source>
        <dbReference type="SAM" id="MobiDB-lite"/>
    </source>
</evidence>
<gene>
    <name evidence="2" type="ORF">B9Z19DRAFT_1159244</name>
</gene>
<dbReference type="EMBL" id="NESQ01000031">
    <property type="protein sequence ID" value="PUU82247.1"/>
    <property type="molecule type" value="Genomic_DNA"/>
</dbReference>
<dbReference type="Proteomes" id="UP000244722">
    <property type="component" value="Unassembled WGS sequence"/>
</dbReference>
<protein>
    <recommendedName>
        <fullName evidence="4">Fungal-type protein kinase domain-containing protein</fullName>
    </recommendedName>
</protein>
<proteinExistence type="predicted"/>
<evidence type="ECO:0008006" key="4">
    <source>
        <dbReference type="Google" id="ProtNLM"/>
    </source>
</evidence>
<comment type="caution">
    <text evidence="2">The sequence shown here is derived from an EMBL/GenBank/DDBJ whole genome shotgun (WGS) entry which is preliminary data.</text>
</comment>
<dbReference type="AlphaFoldDB" id="A0A2T7A3B5"/>
<sequence length="321" mass="36276">MFRLATKQVVRLAVVYRYLPHVRAISTTTSQTDPKPKARSSEVTTKKDTDLKKRARSKLETASGEGSKEVDIHLKKPKTKVRWTQKMSYSKVSIKDAEERLSLRLDIFENYGIPISEMLGQADPGIKGLAGHELHQVKDKVFNNILSFLLAVGYPAQDAEPQKANIIDLAFLIILPILTAVQRTNERRLSLRRGKTIMSNDSKTWGYQELVVIDIVGIGNRKFVFVVEPKKVDLALAKKRCYLALKDMRDNNARGVVYGFITTGEQWQMVSYNGQDFTQTKSFLVLSHDMENKKETWMKESAIIVDCIHTALCSGGFGVHD</sequence>
<feature type="compositionally biased region" description="Basic and acidic residues" evidence="1">
    <location>
        <begin position="34"/>
        <end position="52"/>
    </location>
</feature>
<feature type="region of interest" description="Disordered" evidence="1">
    <location>
        <begin position="27"/>
        <end position="69"/>
    </location>
</feature>
<organism evidence="2 3">
    <name type="scientific">Tuber borchii</name>
    <name type="common">White truffle</name>
    <dbReference type="NCBI Taxonomy" id="42251"/>
    <lineage>
        <taxon>Eukaryota</taxon>
        <taxon>Fungi</taxon>
        <taxon>Dikarya</taxon>
        <taxon>Ascomycota</taxon>
        <taxon>Pezizomycotina</taxon>
        <taxon>Pezizomycetes</taxon>
        <taxon>Pezizales</taxon>
        <taxon>Tuberaceae</taxon>
        <taxon>Tuber</taxon>
    </lineage>
</organism>
<keyword evidence="3" id="KW-1185">Reference proteome</keyword>
<evidence type="ECO:0000313" key="3">
    <source>
        <dbReference type="Proteomes" id="UP000244722"/>
    </source>
</evidence>
<reference evidence="2 3" key="1">
    <citation type="submission" date="2017-04" db="EMBL/GenBank/DDBJ databases">
        <title>Draft genome sequence of Tuber borchii Vittad., a whitish edible truffle.</title>
        <authorList>
            <consortium name="DOE Joint Genome Institute"/>
            <person name="Murat C."/>
            <person name="Kuo A."/>
            <person name="Barry K.W."/>
            <person name="Clum A."/>
            <person name="Dockter R.B."/>
            <person name="Fauchery L."/>
            <person name="Iotti M."/>
            <person name="Kohler A."/>
            <person name="Labutti K."/>
            <person name="Lindquist E.A."/>
            <person name="Lipzen A."/>
            <person name="Ohm R.A."/>
            <person name="Wang M."/>
            <person name="Grigoriev I.V."/>
            <person name="Zambonelli A."/>
            <person name="Martin F.M."/>
        </authorList>
    </citation>
    <scope>NUCLEOTIDE SEQUENCE [LARGE SCALE GENOMIC DNA]</scope>
    <source>
        <strain evidence="2 3">Tbo3840</strain>
    </source>
</reference>
<dbReference type="OrthoDB" id="5355583at2759"/>
<evidence type="ECO:0000313" key="2">
    <source>
        <dbReference type="EMBL" id="PUU82247.1"/>
    </source>
</evidence>